<organism evidence="3 4">
    <name type="scientific">Sporothrix brasiliensis 5110</name>
    <dbReference type="NCBI Taxonomy" id="1398154"/>
    <lineage>
        <taxon>Eukaryota</taxon>
        <taxon>Fungi</taxon>
        <taxon>Dikarya</taxon>
        <taxon>Ascomycota</taxon>
        <taxon>Pezizomycotina</taxon>
        <taxon>Sordariomycetes</taxon>
        <taxon>Sordariomycetidae</taxon>
        <taxon>Ophiostomatales</taxon>
        <taxon>Ophiostomataceae</taxon>
        <taxon>Sporothrix</taxon>
    </lineage>
</organism>
<proteinExistence type="inferred from homology"/>
<dbReference type="EMBL" id="AWTV01000004">
    <property type="protein sequence ID" value="KIH94166.1"/>
    <property type="molecule type" value="Genomic_DNA"/>
</dbReference>
<keyword evidence="4" id="KW-1185">Reference proteome</keyword>
<gene>
    <name evidence="3" type="ORF">SPBR_06106</name>
</gene>
<dbReference type="PANTHER" id="PTHR10655:SF63">
    <property type="entry name" value="PHOSPHOLIPASE_CARBOXYLESTERASE_THIOESTERASE DOMAIN-CONTAINING PROTEIN"/>
    <property type="match status" value="1"/>
</dbReference>
<dbReference type="GO" id="GO:0052689">
    <property type="term" value="F:carboxylic ester hydrolase activity"/>
    <property type="evidence" value="ECO:0007669"/>
    <property type="project" value="TreeGrafter"/>
</dbReference>
<comment type="similarity">
    <text evidence="1">Belongs to the AB hydrolase superfamily. AB hydrolase 2 family.</text>
</comment>
<evidence type="ECO:0000313" key="4">
    <source>
        <dbReference type="Proteomes" id="UP000031575"/>
    </source>
</evidence>
<comment type="caution">
    <text evidence="3">The sequence shown here is derived from an EMBL/GenBank/DDBJ whole genome shotgun (WGS) entry which is preliminary data.</text>
</comment>
<evidence type="ECO:0000259" key="2">
    <source>
        <dbReference type="Pfam" id="PF02230"/>
    </source>
</evidence>
<dbReference type="PANTHER" id="PTHR10655">
    <property type="entry name" value="LYSOPHOSPHOLIPASE-RELATED"/>
    <property type="match status" value="1"/>
</dbReference>
<dbReference type="GO" id="GO:0008474">
    <property type="term" value="F:palmitoyl-(protein) hydrolase activity"/>
    <property type="evidence" value="ECO:0007669"/>
    <property type="project" value="TreeGrafter"/>
</dbReference>
<dbReference type="Gene3D" id="3.40.50.1820">
    <property type="entry name" value="alpha/beta hydrolase"/>
    <property type="match status" value="1"/>
</dbReference>
<dbReference type="Pfam" id="PF02230">
    <property type="entry name" value="Abhydrolase_2"/>
    <property type="match status" value="1"/>
</dbReference>
<dbReference type="HOGENOM" id="CLU_049413_2_2_1"/>
<dbReference type="Proteomes" id="UP000031575">
    <property type="component" value="Unassembled WGS sequence"/>
</dbReference>
<name>A0A0C2IYN2_9PEZI</name>
<dbReference type="VEuPathDB" id="FungiDB:SPBR_06106"/>
<evidence type="ECO:0000256" key="1">
    <source>
        <dbReference type="ARBA" id="ARBA00006499"/>
    </source>
</evidence>
<dbReference type="SUPFAM" id="SSF53474">
    <property type="entry name" value="alpha/beta-Hydrolases"/>
    <property type="match status" value="1"/>
</dbReference>
<protein>
    <submittedName>
        <fullName evidence="3">Phospholipase/carboxylesterase</fullName>
    </submittedName>
</protein>
<evidence type="ECO:0000313" key="3">
    <source>
        <dbReference type="EMBL" id="KIH94166.1"/>
    </source>
</evidence>
<dbReference type="GO" id="GO:0005737">
    <property type="term" value="C:cytoplasm"/>
    <property type="evidence" value="ECO:0007669"/>
    <property type="project" value="TreeGrafter"/>
</dbReference>
<dbReference type="GeneID" id="63679289"/>
<feature type="domain" description="Phospholipase/carboxylesterase/thioesterase" evidence="2">
    <location>
        <begin position="16"/>
        <end position="177"/>
    </location>
</feature>
<reference evidence="3 4" key="1">
    <citation type="journal article" date="2014" name="BMC Genomics">
        <title>Comparative genomics of the major fungal agents of human and animal Sporotrichosis: Sporothrix schenckii and Sporothrix brasiliensis.</title>
        <authorList>
            <person name="Teixeira M.M."/>
            <person name="de Almeida L.G."/>
            <person name="Kubitschek-Barreira P."/>
            <person name="Alves F.L."/>
            <person name="Kioshima E.S."/>
            <person name="Abadio A.K."/>
            <person name="Fernandes L."/>
            <person name="Derengowski L.S."/>
            <person name="Ferreira K.S."/>
            <person name="Souza R.C."/>
            <person name="Ruiz J.C."/>
            <person name="de Andrade N.C."/>
            <person name="Paes H.C."/>
            <person name="Nicola A.M."/>
            <person name="Albuquerque P."/>
            <person name="Gerber A.L."/>
            <person name="Martins V.P."/>
            <person name="Peconick L.D."/>
            <person name="Neto A.V."/>
            <person name="Chaucanez C.B."/>
            <person name="Silva P.A."/>
            <person name="Cunha O.L."/>
            <person name="de Oliveira F.F."/>
            <person name="dos Santos T.C."/>
            <person name="Barros A.L."/>
            <person name="Soares M.A."/>
            <person name="de Oliveira L.M."/>
            <person name="Marini M.M."/>
            <person name="Villalobos-Duno H."/>
            <person name="Cunha M.M."/>
            <person name="de Hoog S."/>
            <person name="da Silveira J.F."/>
            <person name="Henrissat B."/>
            <person name="Nino-Vega G.A."/>
            <person name="Cisalpino P.S."/>
            <person name="Mora-Montes H.M."/>
            <person name="Almeida S.R."/>
            <person name="Stajich J.E."/>
            <person name="Lopes-Bezerra L.M."/>
            <person name="Vasconcelos A.T."/>
            <person name="Felipe M.S."/>
        </authorList>
    </citation>
    <scope>NUCLEOTIDE SEQUENCE [LARGE SCALE GENOMIC DNA]</scope>
    <source>
        <strain evidence="3 4">5110</strain>
    </source>
</reference>
<dbReference type="InterPro" id="IPR050565">
    <property type="entry name" value="LYPA1-2/EST-like"/>
</dbReference>
<dbReference type="InterPro" id="IPR029058">
    <property type="entry name" value="AB_hydrolase_fold"/>
</dbReference>
<dbReference type="OrthoDB" id="2418081at2759"/>
<dbReference type="RefSeq" id="XP_040622176.1">
    <property type="nucleotide sequence ID" value="XM_040764368.1"/>
</dbReference>
<sequence>MATQPILSRPRPAPAPFVIEPTAPHTHTFILLHGLGSNGEKFGRELLETGIGSDGLDLPSRFPGAKFIFPTSRRRRSTAFRRSMLTQWFDIASPDDLSDRSHKQLAGLRESFAEILAIVEAQADCGVDAGIPRQNIVLGGLSQGCAMALICLIALERPIGRFVGMSGWLPFQKEIEARAGAGAAAVDRSELESVLLGGANTAKYGPHRSLANGIDYVRELLQLENVVSDGTHAILSTPVFLGHGTADDKVKISLGEAAQYTMCRLGFDVAWKAYAEQGHWYKIPDEIDDIVAFVSTKCRWIGDKQPDMSGNSEA</sequence>
<dbReference type="InterPro" id="IPR003140">
    <property type="entry name" value="PLipase/COase/thioEstase"/>
</dbReference>
<dbReference type="AlphaFoldDB" id="A0A0C2IYN2"/>
<accession>A0A0C2IYN2</accession>